<evidence type="ECO:0000256" key="1">
    <source>
        <dbReference type="ARBA" id="ARBA00004117"/>
    </source>
</evidence>
<dbReference type="NCBIfam" id="NF009328">
    <property type="entry name" value="PRK12685.1"/>
    <property type="match status" value="1"/>
</dbReference>
<feature type="domain" description="Flagellar basal body rod protein N-terminal" evidence="7">
    <location>
        <begin position="15"/>
        <end position="38"/>
    </location>
</feature>
<evidence type="ECO:0000313" key="11">
    <source>
        <dbReference type="Proteomes" id="UP000183794"/>
    </source>
</evidence>
<dbReference type="STRING" id="80854.MVIS_0759"/>
<evidence type="ECO:0000259" key="7">
    <source>
        <dbReference type="Pfam" id="PF00460"/>
    </source>
</evidence>
<evidence type="ECO:0000256" key="5">
    <source>
        <dbReference type="ARBA" id="ARBA00024934"/>
    </source>
</evidence>
<sequence>MAINFDKALGIHPYALQARVQRSEILAGNLANVDTPGYLARDYDFKSVLTNLEAQLNQSTGGRLPELEMHSLYRVPFQASKDGNTAELGVEQAKFNNNAMNFQSSLTFLNMRIQGLQKVIDGR</sequence>
<keyword evidence="4 6" id="KW-0975">Bacterial flagellum</keyword>
<dbReference type="EMBL" id="FPLJ01000017">
    <property type="protein sequence ID" value="SGY83699.1"/>
    <property type="molecule type" value="Genomic_DNA"/>
</dbReference>
<dbReference type="HOGENOM" id="CLU_125463_1_0_6"/>
<dbReference type="GO" id="GO:0071973">
    <property type="term" value="P:bacterial-type flagellum-dependent cell motility"/>
    <property type="evidence" value="ECO:0007669"/>
    <property type="project" value="InterPro"/>
</dbReference>
<protein>
    <recommendedName>
        <fullName evidence="3 6">Flagellar basal body rod protein FlgB</fullName>
    </recommendedName>
</protein>
<name>A0A090K4U3_9GAMM</name>
<dbReference type="EMBL" id="FPLD01000014">
    <property type="protein sequence ID" value="SGY85008.1"/>
    <property type="molecule type" value="Genomic_DNA"/>
</dbReference>
<evidence type="ECO:0000313" key="9">
    <source>
        <dbReference type="EMBL" id="SGY85008.1"/>
    </source>
</evidence>
<dbReference type="AlphaFoldDB" id="A0A090K4U3"/>
<dbReference type="Proteomes" id="UP000182660">
    <property type="component" value="Unassembled WGS sequence"/>
</dbReference>
<reference evidence="8 10" key="1">
    <citation type="submission" date="2016-11" db="EMBL/GenBank/DDBJ databases">
        <authorList>
            <person name="Klemetsen T."/>
        </authorList>
    </citation>
    <scope>NUCLEOTIDE SEQUENCE [LARGE SCALE GENOMIC DNA]</scope>
    <source>
        <strain evidence="8">MT 2528</strain>
    </source>
</reference>
<dbReference type="PATRIC" id="fig|80854.5.peg.793"/>
<dbReference type="GeneID" id="61294216"/>
<comment type="similarity">
    <text evidence="2 6">Belongs to the flagella basal body rod proteins family.</text>
</comment>
<dbReference type="Pfam" id="PF00460">
    <property type="entry name" value="Flg_bb_rod"/>
    <property type="match status" value="1"/>
</dbReference>
<evidence type="ECO:0000256" key="2">
    <source>
        <dbReference type="ARBA" id="ARBA00009677"/>
    </source>
</evidence>
<dbReference type="KEGG" id="mvs:MVIS_0759"/>
<dbReference type="InterPro" id="IPR001444">
    <property type="entry name" value="Flag_bb_rod_N"/>
</dbReference>
<organism evidence="9 11">
    <name type="scientific">Moritella viscosa</name>
    <dbReference type="NCBI Taxonomy" id="80854"/>
    <lineage>
        <taxon>Bacteria</taxon>
        <taxon>Pseudomonadati</taxon>
        <taxon>Pseudomonadota</taxon>
        <taxon>Gammaproteobacteria</taxon>
        <taxon>Alteromonadales</taxon>
        <taxon>Moritellaceae</taxon>
        <taxon>Moritella</taxon>
    </lineage>
</organism>
<evidence type="ECO:0000256" key="4">
    <source>
        <dbReference type="ARBA" id="ARBA00023143"/>
    </source>
</evidence>
<comment type="subunit">
    <text evidence="6">The basal body constitutes a major portion of the flagellar organelle and consists of a number of rings mounted on a central rod.</text>
</comment>
<dbReference type="InterPro" id="IPR006300">
    <property type="entry name" value="FlgB"/>
</dbReference>
<evidence type="ECO:0000313" key="8">
    <source>
        <dbReference type="EMBL" id="SGY83699.1"/>
    </source>
</evidence>
<dbReference type="PIRSF" id="PIRSF002889">
    <property type="entry name" value="Rod_FlgB"/>
    <property type="match status" value="1"/>
</dbReference>
<gene>
    <name evidence="8" type="ORF">MT2528_0482</name>
    <name evidence="9" type="ORF">NVI5450_0466</name>
</gene>
<evidence type="ECO:0000256" key="3">
    <source>
        <dbReference type="ARBA" id="ARBA00014376"/>
    </source>
</evidence>
<accession>A0A090K4U3</accession>
<dbReference type="RefSeq" id="WP_045109189.1">
    <property type="nucleotide sequence ID" value="NZ_CAWQZC010000056.1"/>
</dbReference>
<dbReference type="Proteomes" id="UP000183794">
    <property type="component" value="Unassembled WGS sequence"/>
</dbReference>
<reference evidence="9 11" key="2">
    <citation type="submission" date="2016-11" db="EMBL/GenBank/DDBJ databases">
        <authorList>
            <person name="Jaros S."/>
            <person name="Januszkiewicz K."/>
            <person name="Wedrychowicz H."/>
        </authorList>
    </citation>
    <scope>NUCLEOTIDE SEQUENCE [LARGE SCALE GENOMIC DNA]</scope>
    <source>
        <strain evidence="9">NVI 5450</strain>
    </source>
</reference>
<evidence type="ECO:0000313" key="10">
    <source>
        <dbReference type="Proteomes" id="UP000182660"/>
    </source>
</evidence>
<evidence type="ECO:0000256" key="6">
    <source>
        <dbReference type="PIRNR" id="PIRNR002889"/>
    </source>
</evidence>
<comment type="subcellular location">
    <subcellularLocation>
        <location evidence="1 6">Bacterial flagellum basal body</location>
    </subcellularLocation>
</comment>
<keyword evidence="10" id="KW-1185">Reference proteome</keyword>
<dbReference type="GO" id="GO:0030694">
    <property type="term" value="C:bacterial-type flagellum basal body, rod"/>
    <property type="evidence" value="ECO:0007669"/>
    <property type="project" value="InterPro"/>
</dbReference>
<proteinExistence type="inferred from homology"/>
<comment type="function">
    <text evidence="5 6">Structural component of flagellum, the bacterial motility apparatus. Part of the rod structure of flagellar basal body.</text>
</comment>
<dbReference type="NCBIfam" id="TIGR01396">
    <property type="entry name" value="FlgB"/>
    <property type="match status" value="1"/>
</dbReference>
<dbReference type="OrthoDB" id="9788334at2"/>